<dbReference type="EMBL" id="CP084506">
    <property type="protein sequence ID" value="UCQ00647.1"/>
    <property type="molecule type" value="Genomic_DNA"/>
</dbReference>
<evidence type="ECO:0000313" key="1">
    <source>
        <dbReference type="EMBL" id="UCQ00647.1"/>
    </source>
</evidence>
<sequence length="47" mass="4952">MPSVVSVSGDGQCQAVKWASALRSIVWAVVGGIRVHRPQAIVRHGKG</sequence>
<name>A0AC61TIU9_EDWTA</name>
<proteinExistence type="predicted"/>
<protein>
    <submittedName>
        <fullName evidence="1">Uncharacterized protein</fullName>
    </submittedName>
</protein>
<evidence type="ECO:0000313" key="2">
    <source>
        <dbReference type="Proteomes" id="UP000245918"/>
    </source>
</evidence>
<keyword evidence="2" id="KW-1185">Reference proteome</keyword>
<dbReference type="Proteomes" id="UP000245918">
    <property type="component" value="Chromosome"/>
</dbReference>
<gene>
    <name evidence="1" type="ORF">DCL27_02265</name>
</gene>
<organism evidence="1 2">
    <name type="scientific">Edwardsiella tarda ATCC 15947 = NBRC 105688</name>
    <dbReference type="NCBI Taxonomy" id="667121"/>
    <lineage>
        <taxon>Bacteria</taxon>
        <taxon>Pseudomonadati</taxon>
        <taxon>Pseudomonadota</taxon>
        <taxon>Gammaproteobacteria</taxon>
        <taxon>Enterobacterales</taxon>
        <taxon>Hafniaceae</taxon>
        <taxon>Edwardsiella</taxon>
    </lineage>
</organism>
<reference evidence="1" key="1">
    <citation type="submission" date="2021-09" db="EMBL/GenBank/DDBJ databases">
        <title>Comparative genomics of Edwardsiella genus reveals species-based diversity.</title>
        <authorList>
            <person name="Tekedar H.C."/>
            <person name="Kumru S."/>
            <person name="Waldbieser G.C."/>
            <person name="Reichley S.R."/>
            <person name="Lawrence M.L."/>
            <person name="Griffin M.J."/>
        </authorList>
    </citation>
    <scope>NUCLEOTIDE SEQUENCE</scope>
    <source>
        <strain evidence="1">ATCC 15947</strain>
    </source>
</reference>
<accession>A0AC61TIU9</accession>